<evidence type="ECO:0000313" key="3">
    <source>
        <dbReference type="Proteomes" id="UP000076738"/>
    </source>
</evidence>
<sequence>MRYRRLFCERAILQQMMGVAASDLYEINVLQIMGLAQEAWDEVDRTTIQNCWRRAGILSLPRNANGEVWEGSPDTIIPYEPEPPLMDDDEGIQNAMSDLRDALDQLELNGALAPLDALTAEELVNVPEEQTGGERWSDDEIVEQVRAEMQEEDGVIQMADEDDDEPECPVWSD</sequence>
<proteinExistence type="predicted"/>
<evidence type="ECO:0000313" key="2">
    <source>
        <dbReference type="EMBL" id="KZO99338.1"/>
    </source>
</evidence>
<keyword evidence="3" id="KW-1185">Reference proteome</keyword>
<dbReference type="AlphaFoldDB" id="A0A167Q270"/>
<evidence type="ECO:0000256" key="1">
    <source>
        <dbReference type="SAM" id="MobiDB-lite"/>
    </source>
</evidence>
<dbReference type="EMBL" id="KV417272">
    <property type="protein sequence ID" value="KZO99338.1"/>
    <property type="molecule type" value="Genomic_DNA"/>
</dbReference>
<feature type="region of interest" description="Disordered" evidence="1">
    <location>
        <begin position="153"/>
        <end position="173"/>
    </location>
</feature>
<evidence type="ECO:0008006" key="4">
    <source>
        <dbReference type="Google" id="ProtNLM"/>
    </source>
</evidence>
<name>A0A167Q270_CALVF</name>
<dbReference type="OrthoDB" id="162969at2759"/>
<accession>A0A167Q270</accession>
<gene>
    <name evidence="2" type="ORF">CALVIDRAFT_561208</name>
</gene>
<dbReference type="STRING" id="1330018.A0A167Q270"/>
<protein>
    <recommendedName>
        <fullName evidence="4">DDE-1 domain-containing protein</fullName>
    </recommendedName>
</protein>
<reference evidence="2 3" key="1">
    <citation type="journal article" date="2016" name="Mol. Biol. Evol.">
        <title>Comparative Genomics of Early-Diverging Mushroom-Forming Fungi Provides Insights into the Origins of Lignocellulose Decay Capabilities.</title>
        <authorList>
            <person name="Nagy L.G."/>
            <person name="Riley R."/>
            <person name="Tritt A."/>
            <person name="Adam C."/>
            <person name="Daum C."/>
            <person name="Floudas D."/>
            <person name="Sun H."/>
            <person name="Yadav J.S."/>
            <person name="Pangilinan J."/>
            <person name="Larsson K.H."/>
            <person name="Matsuura K."/>
            <person name="Barry K."/>
            <person name="Labutti K."/>
            <person name="Kuo R."/>
            <person name="Ohm R.A."/>
            <person name="Bhattacharya S.S."/>
            <person name="Shirouzu T."/>
            <person name="Yoshinaga Y."/>
            <person name="Martin F.M."/>
            <person name="Grigoriev I.V."/>
            <person name="Hibbett D.S."/>
        </authorList>
    </citation>
    <scope>NUCLEOTIDE SEQUENCE [LARGE SCALE GENOMIC DNA]</scope>
    <source>
        <strain evidence="2 3">TUFC12733</strain>
    </source>
</reference>
<feature type="compositionally biased region" description="Acidic residues" evidence="1">
    <location>
        <begin position="153"/>
        <end position="167"/>
    </location>
</feature>
<organism evidence="2 3">
    <name type="scientific">Calocera viscosa (strain TUFC12733)</name>
    <dbReference type="NCBI Taxonomy" id="1330018"/>
    <lineage>
        <taxon>Eukaryota</taxon>
        <taxon>Fungi</taxon>
        <taxon>Dikarya</taxon>
        <taxon>Basidiomycota</taxon>
        <taxon>Agaricomycotina</taxon>
        <taxon>Dacrymycetes</taxon>
        <taxon>Dacrymycetales</taxon>
        <taxon>Dacrymycetaceae</taxon>
        <taxon>Calocera</taxon>
    </lineage>
</organism>
<dbReference type="Proteomes" id="UP000076738">
    <property type="component" value="Unassembled WGS sequence"/>
</dbReference>